<dbReference type="Proteomes" id="UP000317863">
    <property type="component" value="Unassembled WGS sequence"/>
</dbReference>
<dbReference type="RefSeq" id="WP_142536632.1">
    <property type="nucleotide sequence ID" value="NZ_SGJB01000019.1"/>
</dbReference>
<evidence type="ECO:0000313" key="2">
    <source>
        <dbReference type="Proteomes" id="UP000317863"/>
    </source>
</evidence>
<organism evidence="1 2">
    <name type="scientific">Peptacetobacter hominis</name>
    <dbReference type="NCBI Taxonomy" id="2743610"/>
    <lineage>
        <taxon>Bacteria</taxon>
        <taxon>Bacillati</taxon>
        <taxon>Bacillota</taxon>
        <taxon>Clostridia</taxon>
        <taxon>Peptostreptococcales</taxon>
        <taxon>Peptostreptococcaceae</taxon>
        <taxon>Peptacetobacter</taxon>
    </lineage>
</organism>
<reference evidence="1 2" key="1">
    <citation type="submission" date="2019-02" db="EMBL/GenBank/DDBJ databases">
        <title>Peptostreptococcaceae bacterium ZHW00191 nov., a new bacterium isolated from the human gut.</title>
        <authorList>
            <person name="Zhou H.-W."/>
            <person name="Chen X.-J."/>
        </authorList>
    </citation>
    <scope>NUCLEOTIDE SEQUENCE [LARGE SCALE GENOMIC DNA]</scope>
    <source>
        <strain evidence="1 2">ZHW00191</strain>
    </source>
</reference>
<evidence type="ECO:0000313" key="1">
    <source>
        <dbReference type="EMBL" id="TQQ83965.1"/>
    </source>
</evidence>
<comment type="caution">
    <text evidence="1">The sequence shown here is derived from an EMBL/GenBank/DDBJ whole genome shotgun (WGS) entry which is preliminary data.</text>
</comment>
<keyword evidence="2" id="KW-1185">Reference proteome</keyword>
<evidence type="ECO:0008006" key="3">
    <source>
        <dbReference type="Google" id="ProtNLM"/>
    </source>
</evidence>
<protein>
    <recommendedName>
        <fullName evidence="3">Lipoprotein</fullName>
    </recommendedName>
</protein>
<name>A0A544QTE5_9FIRM</name>
<dbReference type="PROSITE" id="PS51257">
    <property type="entry name" value="PROKAR_LIPOPROTEIN"/>
    <property type="match status" value="1"/>
</dbReference>
<dbReference type="OrthoDB" id="1748207at2"/>
<accession>A0A544QTE5</accession>
<sequence length="270" mass="30089">MIKSIKVLASAVLVSSVILSSVGCTKQNLSDKVTESNLNSVVSDYTQIYNYYEKLRVALVDIDKIKQSGEGETNLKKLQSEVETNLEKVKKLDYDYINLYEAREYLEDCYKDVKKASEKALSDEKNYNSSIVDFKEDFAEFKQSMALARKDISSIRGGSVEIEDNQVPVTNEETTDENSSGALDNVIDSAKDRIESAALSDDLKKAIEENAYLSGQEYRANGGTEADAEKKAKEMFAELENDNPIDASQKSAAESAYVSAFKKGFDEYKK</sequence>
<proteinExistence type="predicted"/>
<dbReference type="AlphaFoldDB" id="A0A544QTE5"/>
<gene>
    <name evidence="1" type="ORF">EXD82_09260</name>
</gene>
<dbReference type="EMBL" id="SGJB01000019">
    <property type="protein sequence ID" value="TQQ83965.1"/>
    <property type="molecule type" value="Genomic_DNA"/>
</dbReference>